<evidence type="ECO:0000256" key="3">
    <source>
        <dbReference type="ARBA" id="ARBA00022553"/>
    </source>
</evidence>
<dbReference type="InterPro" id="IPR050482">
    <property type="entry name" value="Sensor_HK_TwoCompSys"/>
</dbReference>
<keyword evidence="3" id="KW-0597">Phosphoprotein</keyword>
<dbReference type="PANTHER" id="PTHR24421:SF10">
    <property type="entry name" value="NITRATE_NITRITE SENSOR PROTEIN NARQ"/>
    <property type="match status" value="1"/>
</dbReference>
<keyword evidence="13" id="KW-1185">Reference proteome</keyword>
<keyword evidence="8" id="KW-0902">Two-component regulatory system</keyword>
<evidence type="ECO:0000259" key="10">
    <source>
        <dbReference type="Pfam" id="PF02518"/>
    </source>
</evidence>
<evidence type="ECO:0000256" key="5">
    <source>
        <dbReference type="ARBA" id="ARBA00022741"/>
    </source>
</evidence>
<dbReference type="RefSeq" id="WP_398275398.1">
    <property type="nucleotide sequence ID" value="NZ_JBITLV010000001.1"/>
</dbReference>
<evidence type="ECO:0000256" key="1">
    <source>
        <dbReference type="ARBA" id="ARBA00000085"/>
    </source>
</evidence>
<feature type="domain" description="Histidine kinase/HSP90-like ATPase" evidence="10">
    <location>
        <begin position="559"/>
        <end position="638"/>
    </location>
</feature>
<dbReference type="Pfam" id="PF02518">
    <property type="entry name" value="HATPase_c"/>
    <property type="match status" value="1"/>
</dbReference>
<name>A0ABW8AIJ7_9ACTN</name>
<organism evidence="12 13">
    <name type="scientific">Spongisporangium articulatum</name>
    <dbReference type="NCBI Taxonomy" id="3362603"/>
    <lineage>
        <taxon>Bacteria</taxon>
        <taxon>Bacillati</taxon>
        <taxon>Actinomycetota</taxon>
        <taxon>Actinomycetes</taxon>
        <taxon>Kineosporiales</taxon>
        <taxon>Kineosporiaceae</taxon>
        <taxon>Spongisporangium</taxon>
    </lineage>
</organism>
<keyword evidence="9" id="KW-0472">Membrane</keyword>
<proteinExistence type="predicted"/>
<feature type="transmembrane region" description="Helical" evidence="9">
    <location>
        <begin position="103"/>
        <end position="123"/>
    </location>
</feature>
<feature type="transmembrane region" description="Helical" evidence="9">
    <location>
        <begin position="78"/>
        <end position="97"/>
    </location>
</feature>
<dbReference type="Gene3D" id="3.30.450.40">
    <property type="match status" value="1"/>
</dbReference>
<dbReference type="InterPro" id="IPR029016">
    <property type="entry name" value="GAF-like_dom_sf"/>
</dbReference>
<dbReference type="Gene3D" id="3.30.565.10">
    <property type="entry name" value="Histidine kinase-like ATPase, C-terminal domain"/>
    <property type="match status" value="1"/>
</dbReference>
<dbReference type="Proteomes" id="UP001612915">
    <property type="component" value="Unassembled WGS sequence"/>
</dbReference>
<evidence type="ECO:0000313" key="13">
    <source>
        <dbReference type="Proteomes" id="UP001612915"/>
    </source>
</evidence>
<dbReference type="InterPro" id="IPR036890">
    <property type="entry name" value="HATPase_C_sf"/>
</dbReference>
<evidence type="ECO:0000256" key="2">
    <source>
        <dbReference type="ARBA" id="ARBA00012438"/>
    </source>
</evidence>
<dbReference type="EC" id="2.7.13.3" evidence="2"/>
<dbReference type="Pfam" id="PF07730">
    <property type="entry name" value="HisKA_3"/>
    <property type="match status" value="1"/>
</dbReference>
<evidence type="ECO:0000256" key="7">
    <source>
        <dbReference type="ARBA" id="ARBA00022840"/>
    </source>
</evidence>
<keyword evidence="4" id="KW-0808">Transferase</keyword>
<dbReference type="PANTHER" id="PTHR24421">
    <property type="entry name" value="NITRATE/NITRITE SENSOR PROTEIN NARX-RELATED"/>
    <property type="match status" value="1"/>
</dbReference>
<accession>A0ABW8AIJ7</accession>
<keyword evidence="7" id="KW-0067">ATP-binding</keyword>
<protein>
    <recommendedName>
        <fullName evidence="2">histidine kinase</fullName>
        <ecNumber evidence="2">2.7.13.3</ecNumber>
    </recommendedName>
</protein>
<comment type="caution">
    <text evidence="12">The sequence shown here is derived from an EMBL/GenBank/DDBJ whole genome shotgun (WGS) entry which is preliminary data.</text>
</comment>
<dbReference type="SUPFAM" id="SSF55874">
    <property type="entry name" value="ATPase domain of HSP90 chaperone/DNA topoisomerase II/histidine kinase"/>
    <property type="match status" value="1"/>
</dbReference>
<gene>
    <name evidence="12" type="ORF">ACIB24_03855</name>
</gene>
<dbReference type="SUPFAM" id="SSF55781">
    <property type="entry name" value="GAF domain-like"/>
    <property type="match status" value="1"/>
</dbReference>
<evidence type="ECO:0000256" key="8">
    <source>
        <dbReference type="ARBA" id="ARBA00023012"/>
    </source>
</evidence>
<evidence type="ECO:0000256" key="6">
    <source>
        <dbReference type="ARBA" id="ARBA00022777"/>
    </source>
</evidence>
<keyword evidence="5" id="KW-0547">Nucleotide-binding</keyword>
<feature type="transmembrane region" description="Helical" evidence="9">
    <location>
        <begin position="135"/>
        <end position="160"/>
    </location>
</feature>
<dbReference type="Gene3D" id="1.20.5.1930">
    <property type="match status" value="1"/>
</dbReference>
<feature type="transmembrane region" description="Helical" evidence="9">
    <location>
        <begin position="166"/>
        <end position="184"/>
    </location>
</feature>
<dbReference type="CDD" id="cd16917">
    <property type="entry name" value="HATPase_UhpB-NarQ-NarX-like"/>
    <property type="match status" value="1"/>
</dbReference>
<keyword evidence="9" id="KW-1133">Transmembrane helix</keyword>
<feature type="domain" description="Signal transduction histidine kinase subgroup 3 dimerisation and phosphoacceptor" evidence="11">
    <location>
        <begin position="453"/>
        <end position="517"/>
    </location>
</feature>
<dbReference type="GO" id="GO:0016301">
    <property type="term" value="F:kinase activity"/>
    <property type="evidence" value="ECO:0007669"/>
    <property type="project" value="UniProtKB-KW"/>
</dbReference>
<dbReference type="InterPro" id="IPR011712">
    <property type="entry name" value="Sig_transdc_His_kin_sub3_dim/P"/>
</dbReference>
<evidence type="ECO:0000256" key="9">
    <source>
        <dbReference type="SAM" id="Phobius"/>
    </source>
</evidence>
<dbReference type="InterPro" id="IPR003594">
    <property type="entry name" value="HATPase_dom"/>
</dbReference>
<feature type="transmembrane region" description="Helical" evidence="9">
    <location>
        <begin position="231"/>
        <end position="247"/>
    </location>
</feature>
<dbReference type="EMBL" id="JBITLV010000001">
    <property type="protein sequence ID" value="MFI7586190.1"/>
    <property type="molecule type" value="Genomic_DNA"/>
</dbReference>
<reference evidence="12 13" key="1">
    <citation type="submission" date="2024-10" db="EMBL/GenBank/DDBJ databases">
        <title>The Natural Products Discovery Center: Release of the First 8490 Sequenced Strains for Exploring Actinobacteria Biosynthetic Diversity.</title>
        <authorList>
            <person name="Kalkreuter E."/>
            <person name="Kautsar S.A."/>
            <person name="Yang D."/>
            <person name="Bader C.D."/>
            <person name="Teijaro C.N."/>
            <person name="Fluegel L."/>
            <person name="Davis C.M."/>
            <person name="Simpson J.R."/>
            <person name="Lauterbach L."/>
            <person name="Steele A.D."/>
            <person name="Gui C."/>
            <person name="Meng S."/>
            <person name="Li G."/>
            <person name="Viehrig K."/>
            <person name="Ye F."/>
            <person name="Su P."/>
            <person name="Kiefer A.F."/>
            <person name="Nichols A."/>
            <person name="Cepeda A.J."/>
            <person name="Yan W."/>
            <person name="Fan B."/>
            <person name="Jiang Y."/>
            <person name="Adhikari A."/>
            <person name="Zheng C.-J."/>
            <person name="Schuster L."/>
            <person name="Cowan T.M."/>
            <person name="Smanski M.J."/>
            <person name="Chevrette M.G."/>
            <person name="De Carvalho L.P.S."/>
            <person name="Shen B."/>
        </authorList>
    </citation>
    <scope>NUCLEOTIDE SEQUENCE [LARGE SCALE GENOMIC DNA]</scope>
    <source>
        <strain evidence="12 13">NPDC049639</strain>
    </source>
</reference>
<sequence length="661" mass="68909">MELSLGVLSSVLAGAWGLAAVVELRSGRRSAAGWCLLVAAGHAVAAVAPHAAPVVLATWLGYGLAFPDGALPGAARRVTVALGVLGLTGWAGLLVAQDRSLSPAQFVTGALGVSAVVVVGIALRLRTADAQERAAVEWLGAASVLSAAAVVVLLALHLMAGTPDALRVWLAGPLLLVPLSRILGGLLDRPRLADVVLVQSIVVAGLACLVVAVYLVVVVGLGHVPEGAERGIFVSSLAAAVVVAALAQPVRWRLLDFGTGLIDRSEGSAEEVVNTFGARMSRAVPLDELMLQLVESLKATIAGGGAEIWVGADGVLNRTVSVPHRPTARLTLGERERVVVGRARIGGPSWCSVWLPHLGPRQDDGPRQDVRVAPLAHLGELLGLLVVRRPPGADDFSDDDDRLLVDLARQLGLALHNVRLDSALQASLEELEERNAELAASRLRIVTASDESRRAIERNLHDGAQQHLVALAVKLGLAETLVDEDPEMVTQLLRELRGDVQTTIRELRELAHGIYPPLLRDRGLAEALRAAANRSPLDCTVDVSLPGRFPEAVETATYFCCLEAIQNAGKYAGPAARVTVSVHLNATGDTLEFVVEDDGPGFGVGVAAGHGFVNMGDRLGAIGGSLLIDSTPSRGARVGGLIPIEKASAETVSALTEGTAS</sequence>
<evidence type="ECO:0000313" key="12">
    <source>
        <dbReference type="EMBL" id="MFI7586190.1"/>
    </source>
</evidence>
<feature type="transmembrane region" description="Helical" evidence="9">
    <location>
        <begin position="43"/>
        <end position="66"/>
    </location>
</feature>
<evidence type="ECO:0000256" key="4">
    <source>
        <dbReference type="ARBA" id="ARBA00022679"/>
    </source>
</evidence>
<keyword evidence="6 12" id="KW-0418">Kinase</keyword>
<keyword evidence="9" id="KW-0812">Transmembrane</keyword>
<feature type="transmembrane region" description="Helical" evidence="9">
    <location>
        <begin position="196"/>
        <end position="219"/>
    </location>
</feature>
<comment type="catalytic activity">
    <reaction evidence="1">
        <text>ATP + protein L-histidine = ADP + protein N-phospho-L-histidine.</text>
        <dbReference type="EC" id="2.7.13.3"/>
    </reaction>
</comment>
<evidence type="ECO:0000259" key="11">
    <source>
        <dbReference type="Pfam" id="PF07730"/>
    </source>
</evidence>